<feature type="domain" description="Carbohydrate kinase FGGY N-terminal" evidence="11">
    <location>
        <begin position="3"/>
        <end position="249"/>
    </location>
</feature>
<dbReference type="AlphaFoldDB" id="A0A1B1YQ89"/>
<dbReference type="GO" id="GO:0004370">
    <property type="term" value="F:glycerol kinase activity"/>
    <property type="evidence" value="ECO:0007669"/>
    <property type="project" value="UniProtKB-UniRule"/>
</dbReference>
<feature type="binding site" evidence="9">
    <location>
        <position position="264"/>
    </location>
    <ligand>
        <name>ADP</name>
        <dbReference type="ChEBI" id="CHEBI:456216"/>
    </ligand>
</feature>
<feature type="binding site" evidence="9">
    <location>
        <position position="133"/>
    </location>
    <ligand>
        <name>glycerol</name>
        <dbReference type="ChEBI" id="CHEBI:17754"/>
    </ligand>
</feature>
<dbReference type="FunCoup" id="A0A1B1YQ89">
    <property type="interactions" value="438"/>
</dbReference>
<dbReference type="PANTHER" id="PTHR10196">
    <property type="entry name" value="SUGAR KINASE"/>
    <property type="match status" value="1"/>
</dbReference>
<dbReference type="STRING" id="1810504.PG2T_01090"/>
<dbReference type="FunFam" id="3.30.420.40:FF:000007">
    <property type="entry name" value="Glycerol kinase"/>
    <property type="match status" value="1"/>
</dbReference>
<name>A0A1B1YQ89_9GAMM</name>
<evidence type="ECO:0000313" key="14">
    <source>
        <dbReference type="Proteomes" id="UP000092952"/>
    </source>
</evidence>
<dbReference type="GO" id="GO:0019563">
    <property type="term" value="P:glycerol catabolic process"/>
    <property type="evidence" value="ECO:0007669"/>
    <property type="project" value="UniProtKB-UniRule"/>
</dbReference>
<keyword evidence="5 9" id="KW-0418">Kinase</keyword>
<comment type="pathway">
    <text evidence="1 9">Polyol metabolism; glycerol degradation via glycerol kinase pathway; sn-glycerol 3-phosphate from glycerol: step 1/1.</text>
</comment>
<feature type="binding site" evidence="9">
    <location>
        <position position="408"/>
    </location>
    <ligand>
        <name>ATP</name>
        <dbReference type="ChEBI" id="CHEBI:30616"/>
    </ligand>
</feature>
<gene>
    <name evidence="9 13" type="primary">glpK</name>
    <name evidence="13" type="ORF">PG2T_01090</name>
</gene>
<dbReference type="OrthoDB" id="9805576at2"/>
<dbReference type="PROSITE" id="PS00445">
    <property type="entry name" value="FGGY_KINASES_2"/>
    <property type="match status" value="1"/>
</dbReference>
<evidence type="ECO:0000259" key="11">
    <source>
        <dbReference type="Pfam" id="PF00370"/>
    </source>
</evidence>
<dbReference type="InParanoid" id="A0A1B1YQ89"/>
<evidence type="ECO:0000256" key="5">
    <source>
        <dbReference type="ARBA" id="ARBA00022777"/>
    </source>
</evidence>
<evidence type="ECO:0000256" key="9">
    <source>
        <dbReference type="HAMAP-Rule" id="MF_00186"/>
    </source>
</evidence>
<feature type="binding site" evidence="9">
    <location>
        <position position="311"/>
    </location>
    <ligand>
        <name>ATP</name>
        <dbReference type="ChEBI" id="CHEBI:30616"/>
    </ligand>
</feature>
<evidence type="ECO:0000256" key="10">
    <source>
        <dbReference type="RuleBase" id="RU003733"/>
    </source>
</evidence>
<sequence length="495" mass="52750">MAYLLALDQGTTSSRAALFDTQGVLVAIAQEEFTQHYPRPGWVEHDPELIWQSQLDTAREVLAKADVRADQVLALGIANQRETVVLWERATGRPVANAIVWQDRRTAAACEALKAQGLETLFRQRTGLLLDPYFSGTKLAWLLDNVPGARERAERGELAFGTVDSFLIWRLTGGRAHVTDVTNASRTLLFDIHHRRWDDELLGHLGVPRALLPEVLASADDFGTTQADLLGAPVRIGGVAGDQQAALFGQACTVPGMVKNTYGTGCFMLIHTGDAPVASPSGLLATATAHAGDVPGYALEGSIFVAGAVVQWLRDGLGIIRSSAEVETLAASVPDTAGVYLVPAFAGLGSPYWDASARGAMVGLTRGANRAHIARAALEAIAFQSADLLDAMRADAGQRIEAMRVDGGAAVNALLMQIQADLLGIPVVVPRILETTALGAAYLAGIRAGVWGSAAEVAAYWQSERTYEPAISADEAGARLARWREAVSRTRGWET</sequence>
<feature type="binding site" evidence="9">
    <location>
        <position position="15"/>
    </location>
    <ligand>
        <name>ADP</name>
        <dbReference type="ChEBI" id="CHEBI:456216"/>
    </ligand>
</feature>
<dbReference type="Gene3D" id="3.30.420.40">
    <property type="match status" value="2"/>
</dbReference>
<dbReference type="UniPathway" id="UPA00618">
    <property type="reaction ID" value="UER00672"/>
</dbReference>
<dbReference type="Proteomes" id="UP000092952">
    <property type="component" value="Chromosome"/>
</dbReference>
<keyword evidence="6 9" id="KW-0319">Glycerol metabolism</keyword>
<feature type="binding site" evidence="9">
    <location>
        <position position="243"/>
    </location>
    <ligand>
        <name>glycerol</name>
        <dbReference type="ChEBI" id="CHEBI:17754"/>
    </ligand>
</feature>
<feature type="binding site" evidence="9">
    <location>
        <position position="12"/>
    </location>
    <ligand>
        <name>ATP</name>
        <dbReference type="ChEBI" id="CHEBI:30616"/>
    </ligand>
</feature>
<feature type="binding site" evidence="9">
    <location>
        <position position="408"/>
    </location>
    <ligand>
        <name>ADP</name>
        <dbReference type="ChEBI" id="CHEBI:456216"/>
    </ligand>
</feature>
<dbReference type="InterPro" id="IPR005999">
    <property type="entry name" value="Glycerol_kin"/>
</dbReference>
<feature type="binding site" evidence="9">
    <location>
        <position position="307"/>
    </location>
    <ligand>
        <name>ATP</name>
        <dbReference type="ChEBI" id="CHEBI:30616"/>
    </ligand>
</feature>
<dbReference type="Pfam" id="PF02782">
    <property type="entry name" value="FGGY_C"/>
    <property type="match status" value="1"/>
</dbReference>
<comment type="function">
    <text evidence="9">Key enzyme in the regulation of glycerol uptake and metabolism. Catalyzes the phosphorylation of glycerol to yield sn-glycerol 3-phosphate.</text>
</comment>
<evidence type="ECO:0000256" key="6">
    <source>
        <dbReference type="ARBA" id="ARBA00022798"/>
    </source>
</evidence>
<feature type="binding site" evidence="9">
    <location>
        <position position="13"/>
    </location>
    <ligand>
        <name>ATP</name>
        <dbReference type="ChEBI" id="CHEBI:30616"/>
    </ligand>
</feature>
<feature type="binding site" evidence="9">
    <location>
        <position position="307"/>
    </location>
    <ligand>
        <name>ADP</name>
        <dbReference type="ChEBI" id="CHEBI:456216"/>
    </ligand>
</feature>
<keyword evidence="4 9" id="KW-0547">Nucleotide-binding</keyword>
<comment type="catalytic activity">
    <reaction evidence="8 9">
        <text>glycerol + ATP = sn-glycerol 3-phosphate + ADP + H(+)</text>
        <dbReference type="Rhea" id="RHEA:21644"/>
        <dbReference type="ChEBI" id="CHEBI:15378"/>
        <dbReference type="ChEBI" id="CHEBI:17754"/>
        <dbReference type="ChEBI" id="CHEBI:30616"/>
        <dbReference type="ChEBI" id="CHEBI:57597"/>
        <dbReference type="ChEBI" id="CHEBI:456216"/>
        <dbReference type="EC" id="2.7.1.30"/>
    </reaction>
</comment>
<feature type="binding site" evidence="9">
    <location>
        <position position="11"/>
    </location>
    <ligand>
        <name>ADP</name>
        <dbReference type="ChEBI" id="CHEBI:456216"/>
    </ligand>
</feature>
<feature type="binding site" evidence="9">
    <location>
        <position position="81"/>
    </location>
    <ligand>
        <name>sn-glycerol 3-phosphate</name>
        <dbReference type="ChEBI" id="CHEBI:57597"/>
    </ligand>
</feature>
<dbReference type="EC" id="2.7.1.30" evidence="9"/>
<dbReference type="NCBIfam" id="TIGR01311">
    <property type="entry name" value="glycerol_kin"/>
    <property type="match status" value="1"/>
</dbReference>
<dbReference type="GO" id="GO:0006072">
    <property type="term" value="P:glycerol-3-phosphate metabolic process"/>
    <property type="evidence" value="ECO:0007669"/>
    <property type="project" value="InterPro"/>
</dbReference>
<feature type="domain" description="Carbohydrate kinase FGGY C-terminal" evidence="12">
    <location>
        <begin position="259"/>
        <end position="446"/>
    </location>
</feature>
<reference evidence="14" key="1">
    <citation type="submission" date="2016-03" db="EMBL/GenBank/DDBJ databases">
        <title>Complete genome sequence of Solimmundus cernigliae, representing a novel lineage of polycyclic aromatic hydrocarbon degraders within the Gammaproteobacteria.</title>
        <authorList>
            <person name="Singleton D.R."/>
            <person name="Dickey A.N."/>
            <person name="Scholl E.H."/>
            <person name="Wright F.A."/>
            <person name="Aitken M.D."/>
        </authorList>
    </citation>
    <scope>NUCLEOTIDE SEQUENCE [LARGE SCALE GENOMIC DNA]</scope>
    <source>
        <strain evidence="14">TR3.2</strain>
    </source>
</reference>
<comment type="similarity">
    <text evidence="2 9 10">Belongs to the FGGY kinase family.</text>
</comment>
<evidence type="ECO:0000256" key="2">
    <source>
        <dbReference type="ARBA" id="ARBA00009156"/>
    </source>
</evidence>
<keyword evidence="7 9" id="KW-0067">ATP-binding</keyword>
<dbReference type="PANTHER" id="PTHR10196:SF69">
    <property type="entry name" value="GLYCEROL KINASE"/>
    <property type="match status" value="1"/>
</dbReference>
<dbReference type="HAMAP" id="MF_00186">
    <property type="entry name" value="Glycerol_kin"/>
    <property type="match status" value="1"/>
</dbReference>
<evidence type="ECO:0000256" key="7">
    <source>
        <dbReference type="ARBA" id="ARBA00022840"/>
    </source>
</evidence>
<feature type="binding site" evidence="9">
    <location>
        <position position="11"/>
    </location>
    <ligand>
        <name>ATP</name>
        <dbReference type="ChEBI" id="CHEBI:30616"/>
    </ligand>
</feature>
<accession>A0A1B1YQ89</accession>
<feature type="binding site" evidence="9">
    <location>
        <position position="133"/>
    </location>
    <ligand>
        <name>sn-glycerol 3-phosphate</name>
        <dbReference type="ChEBI" id="CHEBI:57597"/>
    </ligand>
</feature>
<dbReference type="InterPro" id="IPR018484">
    <property type="entry name" value="FGGY_N"/>
</dbReference>
<dbReference type="CDD" id="cd07786">
    <property type="entry name" value="FGGY_EcGK_like"/>
    <property type="match status" value="1"/>
</dbReference>
<feature type="binding site" evidence="9">
    <location>
        <position position="242"/>
    </location>
    <ligand>
        <name>glycerol</name>
        <dbReference type="ChEBI" id="CHEBI:17754"/>
    </ligand>
</feature>
<evidence type="ECO:0000256" key="3">
    <source>
        <dbReference type="ARBA" id="ARBA00022679"/>
    </source>
</evidence>
<proteinExistence type="inferred from homology"/>
<dbReference type="InterPro" id="IPR018485">
    <property type="entry name" value="FGGY_C"/>
</dbReference>
<evidence type="ECO:0000256" key="1">
    <source>
        <dbReference type="ARBA" id="ARBA00005190"/>
    </source>
</evidence>
<protein>
    <recommendedName>
        <fullName evidence="9">Glycerol kinase</fullName>
        <ecNumber evidence="9">2.7.1.30</ecNumber>
    </recommendedName>
    <alternativeName>
        <fullName evidence="9">ATP:glycerol 3-phosphotransferase</fullName>
    </alternativeName>
    <alternativeName>
        <fullName evidence="9">Glycerokinase</fullName>
        <shortName evidence="9">GK</shortName>
    </alternativeName>
</protein>
<dbReference type="EMBL" id="CP014671">
    <property type="protein sequence ID" value="ANX02923.1"/>
    <property type="molecule type" value="Genomic_DNA"/>
</dbReference>
<keyword evidence="14" id="KW-1185">Reference proteome</keyword>
<dbReference type="PROSITE" id="PS00933">
    <property type="entry name" value="FGGY_KINASES_1"/>
    <property type="match status" value="1"/>
</dbReference>
<dbReference type="InterPro" id="IPR018483">
    <property type="entry name" value="Carb_kinase_FGGY_CS"/>
</dbReference>
<organism evidence="13 14">
    <name type="scientific">Immundisolibacter cernigliae</name>
    <dbReference type="NCBI Taxonomy" id="1810504"/>
    <lineage>
        <taxon>Bacteria</taxon>
        <taxon>Pseudomonadati</taxon>
        <taxon>Pseudomonadota</taxon>
        <taxon>Gammaproteobacteria</taxon>
        <taxon>Immundisolibacterales</taxon>
        <taxon>Immundisolibacteraceae</taxon>
        <taxon>Immundisolibacter</taxon>
    </lineage>
</organism>
<dbReference type="GO" id="GO:0005524">
    <property type="term" value="F:ATP binding"/>
    <property type="evidence" value="ECO:0007669"/>
    <property type="project" value="UniProtKB-UniRule"/>
</dbReference>
<feature type="binding site" evidence="9">
    <location>
        <position position="82"/>
    </location>
    <ligand>
        <name>sn-glycerol 3-phosphate</name>
        <dbReference type="ChEBI" id="CHEBI:57597"/>
    </ligand>
</feature>
<dbReference type="InterPro" id="IPR043129">
    <property type="entry name" value="ATPase_NBD"/>
</dbReference>
<dbReference type="RefSeq" id="WP_068802436.1">
    <property type="nucleotide sequence ID" value="NZ_CP014671.1"/>
</dbReference>
<dbReference type="KEGG" id="gbi:PG2T_01090"/>
<feature type="binding site" evidence="9">
    <location>
        <position position="82"/>
    </location>
    <ligand>
        <name>glycerol</name>
        <dbReference type="ChEBI" id="CHEBI:17754"/>
    </ligand>
</feature>
<feature type="binding site" evidence="9">
    <location>
        <position position="412"/>
    </location>
    <ligand>
        <name>ADP</name>
        <dbReference type="ChEBI" id="CHEBI:456216"/>
    </ligand>
</feature>
<dbReference type="Pfam" id="PF00370">
    <property type="entry name" value="FGGY_N"/>
    <property type="match status" value="1"/>
</dbReference>
<evidence type="ECO:0000256" key="4">
    <source>
        <dbReference type="ARBA" id="ARBA00022741"/>
    </source>
</evidence>
<dbReference type="GO" id="GO:0005829">
    <property type="term" value="C:cytosol"/>
    <property type="evidence" value="ECO:0007669"/>
    <property type="project" value="TreeGrafter"/>
</dbReference>
<feature type="binding site" evidence="9">
    <location>
        <position position="11"/>
    </location>
    <ligand>
        <name>sn-glycerol 3-phosphate</name>
        <dbReference type="ChEBI" id="CHEBI:57597"/>
    </ligand>
</feature>
<feature type="binding site" evidence="9">
    <location>
        <position position="81"/>
    </location>
    <ligand>
        <name>glycerol</name>
        <dbReference type="ChEBI" id="CHEBI:17754"/>
    </ligand>
</feature>
<comment type="activity regulation">
    <text evidence="9">Inhibited by fructose 1,6-bisphosphate (FBP).</text>
</comment>
<dbReference type="PIRSF" id="PIRSF000538">
    <property type="entry name" value="GlpK"/>
    <property type="match status" value="1"/>
</dbReference>
<evidence type="ECO:0000313" key="13">
    <source>
        <dbReference type="EMBL" id="ANX02923.1"/>
    </source>
</evidence>
<evidence type="ECO:0000259" key="12">
    <source>
        <dbReference type="Pfam" id="PF02782"/>
    </source>
</evidence>
<dbReference type="NCBIfam" id="NF000756">
    <property type="entry name" value="PRK00047.1"/>
    <property type="match status" value="1"/>
</dbReference>
<keyword evidence="3 9" id="KW-0808">Transferase</keyword>
<dbReference type="InterPro" id="IPR000577">
    <property type="entry name" value="Carb_kinase_FGGY"/>
</dbReference>
<feature type="binding site" evidence="9">
    <location>
        <position position="264"/>
    </location>
    <ligand>
        <name>ATP</name>
        <dbReference type="ChEBI" id="CHEBI:30616"/>
    </ligand>
</feature>
<dbReference type="FunFam" id="3.30.420.40:FF:000008">
    <property type="entry name" value="Glycerol kinase"/>
    <property type="match status" value="1"/>
</dbReference>
<dbReference type="SUPFAM" id="SSF53067">
    <property type="entry name" value="Actin-like ATPase domain"/>
    <property type="match status" value="2"/>
</dbReference>
<evidence type="ECO:0000256" key="8">
    <source>
        <dbReference type="ARBA" id="ARBA00052101"/>
    </source>
</evidence>
<feature type="binding site" evidence="9">
    <location>
        <position position="242"/>
    </location>
    <ligand>
        <name>sn-glycerol 3-phosphate</name>
        <dbReference type="ChEBI" id="CHEBI:57597"/>
    </ligand>
</feature>